<evidence type="ECO:0000256" key="4">
    <source>
        <dbReference type="ARBA" id="ARBA00023098"/>
    </source>
</evidence>
<evidence type="ECO:0000313" key="7">
    <source>
        <dbReference type="Proteomes" id="UP000000757"/>
    </source>
</evidence>
<dbReference type="GO" id="GO:0006629">
    <property type="term" value="P:lipid metabolic process"/>
    <property type="evidence" value="ECO:0007669"/>
    <property type="project" value="UniProtKB-KW"/>
</dbReference>
<dbReference type="PATRIC" id="fig|246196.19.peg.5193"/>
<evidence type="ECO:0000256" key="5">
    <source>
        <dbReference type="ARBA" id="ARBA00023315"/>
    </source>
</evidence>
<evidence type="ECO:0000313" key="6">
    <source>
        <dbReference type="EMBL" id="ABK70901.1"/>
    </source>
</evidence>
<dbReference type="InterPro" id="IPR052351">
    <property type="entry name" value="Ornithine_N-alpha-AT"/>
</dbReference>
<dbReference type="KEGG" id="msb:LJ00_26315"/>
<comment type="pathway">
    <text evidence="1">Lipid metabolism.</text>
</comment>
<dbReference type="KEGG" id="msm:MSMEG_5324"/>
<dbReference type="Gene3D" id="3.40.630.30">
    <property type="match status" value="1"/>
</dbReference>
<keyword evidence="5" id="KW-0012">Acyltransferase</keyword>
<keyword evidence="4" id="KW-0443">Lipid metabolism</keyword>
<evidence type="ECO:0000256" key="1">
    <source>
        <dbReference type="ARBA" id="ARBA00005189"/>
    </source>
</evidence>
<evidence type="ECO:0000256" key="3">
    <source>
        <dbReference type="ARBA" id="ARBA00022679"/>
    </source>
</evidence>
<evidence type="ECO:0008006" key="8">
    <source>
        <dbReference type="Google" id="ProtNLM"/>
    </source>
</evidence>
<protein>
    <recommendedName>
        <fullName evidence="8">Ornithine-acyl[acyl carrier protein] N-acyltransferase</fullName>
    </recommendedName>
</protein>
<dbReference type="STRING" id="246196.MSMEG_5324"/>
<dbReference type="Pfam" id="PF13444">
    <property type="entry name" value="Acetyltransf_5"/>
    <property type="match status" value="1"/>
</dbReference>
<name>A0R332_MYCS2</name>
<dbReference type="Proteomes" id="UP000000757">
    <property type="component" value="Chromosome"/>
</dbReference>
<proteinExistence type="predicted"/>
<keyword evidence="7" id="KW-1185">Reference proteome</keyword>
<dbReference type="eggNOG" id="COG3176">
    <property type="taxonomic scope" value="Bacteria"/>
</dbReference>
<dbReference type="AlphaFoldDB" id="A0R332"/>
<organism evidence="6 7">
    <name type="scientific">Mycolicibacterium smegmatis (strain ATCC 700084 / mc(2)155)</name>
    <name type="common">Mycobacterium smegmatis</name>
    <dbReference type="NCBI Taxonomy" id="246196"/>
    <lineage>
        <taxon>Bacteria</taxon>
        <taxon>Bacillati</taxon>
        <taxon>Actinomycetota</taxon>
        <taxon>Actinomycetes</taxon>
        <taxon>Mycobacteriales</taxon>
        <taxon>Mycobacteriaceae</taxon>
        <taxon>Mycolicibacterium</taxon>
    </lineage>
</organism>
<keyword evidence="2" id="KW-0444">Lipid biosynthesis</keyword>
<sequence>MRHSHVRPIGLTNGGLMSINAVRTGHEPASYSVRLSSEVVEDALRLRHEALAGHGLPAPALDGDRFDEHCLHVLVRDDASGELVGSCRILPHDGATDAGGLYLATAFDVSALDPLRPAALEFSRAVIRPGHRNSRAALALWSGVLGYAEQHGYAHLVGSVPMPLHPAGEVRAMRNLLRREHAAPGRYTVRPYRPVVHDALHLPGHEPQCTLPEPLAAQVRLGARLCGDPAYDPEFGVAHFPMLQFLRPS</sequence>
<dbReference type="EMBL" id="CP000480">
    <property type="protein sequence ID" value="ABK70901.1"/>
    <property type="molecule type" value="Genomic_DNA"/>
</dbReference>
<dbReference type="InterPro" id="IPR016181">
    <property type="entry name" value="Acyl_CoA_acyltransferase"/>
</dbReference>
<dbReference type="PANTHER" id="PTHR37323:SF1">
    <property type="entry name" value="L-ORNITHINE N(ALPHA)-ACYLTRANSFERASE"/>
    <property type="match status" value="1"/>
</dbReference>
<reference evidence="6 7" key="1">
    <citation type="submission" date="2006-10" db="EMBL/GenBank/DDBJ databases">
        <authorList>
            <person name="Fleischmann R.D."/>
            <person name="Dodson R.J."/>
            <person name="Haft D.H."/>
            <person name="Merkel J.S."/>
            <person name="Nelson W.C."/>
            <person name="Fraser C.M."/>
        </authorList>
    </citation>
    <scope>NUCLEOTIDE SEQUENCE [LARGE SCALE GENOMIC DNA]</scope>
    <source>
        <strain evidence="7">ATCC 700084 / mc(2)155</strain>
    </source>
</reference>
<dbReference type="PANTHER" id="PTHR37323">
    <property type="entry name" value="GCN5-RELATED N-ACETYLTRANSFERASE"/>
    <property type="match status" value="1"/>
</dbReference>
<dbReference type="SUPFAM" id="SSF55729">
    <property type="entry name" value="Acyl-CoA N-acyltransferases (Nat)"/>
    <property type="match status" value="1"/>
</dbReference>
<keyword evidence="3" id="KW-0808">Transferase</keyword>
<dbReference type="GO" id="GO:0016746">
    <property type="term" value="F:acyltransferase activity"/>
    <property type="evidence" value="ECO:0007669"/>
    <property type="project" value="UniProtKB-KW"/>
</dbReference>
<evidence type="ECO:0000256" key="2">
    <source>
        <dbReference type="ARBA" id="ARBA00022516"/>
    </source>
</evidence>
<gene>
    <name evidence="6" type="ordered locus">MSMEG_5324</name>
</gene>
<accession>A0R332</accession>
<dbReference type="OrthoDB" id="9787072at2"/>
<dbReference type="PaxDb" id="246196-MSMEI_5180"/>